<feature type="compositionally biased region" description="Gly residues" evidence="1">
    <location>
        <begin position="490"/>
        <end position="506"/>
    </location>
</feature>
<proteinExistence type="predicted"/>
<name>A0A8S5VBL0_9CAUD</name>
<evidence type="ECO:0000256" key="1">
    <source>
        <dbReference type="SAM" id="MobiDB-lite"/>
    </source>
</evidence>
<reference evidence="2" key="1">
    <citation type="journal article" date="2021" name="Proc. Natl. Acad. Sci. U.S.A.">
        <title>A Catalog of Tens of Thousands of Viruses from Human Metagenomes Reveals Hidden Associations with Chronic Diseases.</title>
        <authorList>
            <person name="Tisza M.J."/>
            <person name="Buck C.B."/>
        </authorList>
    </citation>
    <scope>NUCLEOTIDE SEQUENCE</scope>
    <source>
        <strain evidence="2">CtmJp3</strain>
    </source>
</reference>
<feature type="region of interest" description="Disordered" evidence="1">
    <location>
        <begin position="462"/>
        <end position="506"/>
    </location>
</feature>
<organism evidence="2">
    <name type="scientific">Siphoviridae sp. ctmJp3</name>
    <dbReference type="NCBI Taxonomy" id="2825650"/>
    <lineage>
        <taxon>Viruses</taxon>
        <taxon>Duplodnaviria</taxon>
        <taxon>Heunggongvirae</taxon>
        <taxon>Uroviricota</taxon>
        <taxon>Caudoviricetes</taxon>
    </lineage>
</organism>
<dbReference type="Pfam" id="PF05133">
    <property type="entry name" value="SPP1_portal"/>
    <property type="match status" value="1"/>
</dbReference>
<evidence type="ECO:0000313" key="2">
    <source>
        <dbReference type="EMBL" id="DAG04094.1"/>
    </source>
</evidence>
<dbReference type="InterPro" id="IPR021145">
    <property type="entry name" value="Portal_protein_SPP1_Gp6-like"/>
</dbReference>
<protein>
    <submittedName>
        <fullName evidence="2">PORTAL PROTEIN</fullName>
    </submittedName>
</protein>
<accession>A0A8S5VBL0</accession>
<sequence>MIRTAADVNRMANLLAMKIEQRRSDIRKHTDYVRGKRGTLKFASDEFKRYMSDRFSGFADNWCLPVAQAPVERIHFRGFIPYGDVELDSHVMRVWERNDCDRKLQETALMMTATGRAFGLVTSMPDGRARISFEHPDSAAVHYDPLTGEVDAGLLVRYDEEHEFGTLLLPDVVFDVVRVRAGGDDERDRLPPGVEGWMFLPDSARPNPLGRVPLVEFRNQMLLDNLPISDVEQVESMQDAVNVCWAYTLNALDFASMPARVILGGDSLSEPVFDKATGEQVGERPVNLDKQVMERIMQITGDNVSIGEWTASNLQAFLPIIQKAVEHIAAETRTPGHYLLTNAEVPATGYEVAEAGLVSKTLERISFMRQPVRELCEMAMTLEDDEQSARILEDSKVVFATPQYRSEALMADAMLKYKRLGYPLQWIAEQMGQSPEDIKRIMRMIDEENSDPEMAEIARTLQVGGASDDGDDGQPVGQPAHPGQTMPAGREGGGQNMEGRGSATGA</sequence>
<dbReference type="EMBL" id="BK016238">
    <property type="protein sequence ID" value="DAG04094.1"/>
    <property type="molecule type" value="Genomic_DNA"/>
</dbReference>